<protein>
    <submittedName>
        <fullName evidence="2">PH domain-containing protein</fullName>
    </submittedName>
</protein>
<evidence type="ECO:0000313" key="3">
    <source>
        <dbReference type="Proteomes" id="UP001601288"/>
    </source>
</evidence>
<feature type="transmembrane region" description="Helical" evidence="1">
    <location>
        <begin position="54"/>
        <end position="73"/>
    </location>
</feature>
<reference evidence="2 3" key="1">
    <citation type="submission" date="2024-10" db="EMBL/GenBank/DDBJ databases">
        <title>The Natural Products Discovery Center: Release of the First 8490 Sequenced Strains for Exploring Actinobacteria Biosynthetic Diversity.</title>
        <authorList>
            <person name="Kalkreuter E."/>
            <person name="Kautsar S.A."/>
            <person name="Yang D."/>
            <person name="Bader C.D."/>
            <person name="Teijaro C.N."/>
            <person name="Fluegel L."/>
            <person name="Davis C.M."/>
            <person name="Simpson J.R."/>
            <person name="Lauterbach L."/>
            <person name="Steele A.D."/>
            <person name="Gui C."/>
            <person name="Meng S."/>
            <person name="Li G."/>
            <person name="Viehrig K."/>
            <person name="Ye F."/>
            <person name="Su P."/>
            <person name="Kiefer A.F."/>
            <person name="Nichols A."/>
            <person name="Cepeda A.J."/>
            <person name="Yan W."/>
            <person name="Fan B."/>
            <person name="Jiang Y."/>
            <person name="Adhikari A."/>
            <person name="Zheng C.-J."/>
            <person name="Schuster L."/>
            <person name="Cowan T.M."/>
            <person name="Smanski M.J."/>
            <person name="Chevrette M.G."/>
            <person name="De Carvalho L.P.S."/>
            <person name="Shen B."/>
        </authorList>
    </citation>
    <scope>NUCLEOTIDE SEQUENCE [LARGE SCALE GENOMIC DNA]</scope>
    <source>
        <strain evidence="2 3">NPDC007066</strain>
    </source>
</reference>
<sequence>MKMVKNFTAVTQKGNAFYSKVRYFGLAASIAMFGVGVFIAISQGNSGEPLLNRSIAGGLISTATAWLAWVLTVRPRVTLSSDSVKVRNWITETVVPYCCIARVRTNGGLVFELKDGSELRGCVVGNSLIGQFGGYPSAKRIRRAIQPFLGSEDSLKGRRIQERLSLSLQVPLIIMALHALCYGILKYIFHVS</sequence>
<feature type="transmembrane region" description="Helical" evidence="1">
    <location>
        <begin position="166"/>
        <end position="189"/>
    </location>
</feature>
<organism evidence="2 3">
    <name type="scientific">Streptomyces massasporeus</name>
    <dbReference type="NCBI Taxonomy" id="67324"/>
    <lineage>
        <taxon>Bacteria</taxon>
        <taxon>Bacillati</taxon>
        <taxon>Actinomycetota</taxon>
        <taxon>Actinomycetes</taxon>
        <taxon>Kitasatosporales</taxon>
        <taxon>Streptomycetaceae</taxon>
        <taxon>Streptomyces</taxon>
    </lineage>
</organism>
<evidence type="ECO:0000256" key="1">
    <source>
        <dbReference type="SAM" id="Phobius"/>
    </source>
</evidence>
<gene>
    <name evidence="2" type="ORF">ACFYM3_13140</name>
</gene>
<evidence type="ECO:0000313" key="2">
    <source>
        <dbReference type="EMBL" id="MFE9225552.1"/>
    </source>
</evidence>
<proteinExistence type="predicted"/>
<keyword evidence="1" id="KW-0472">Membrane</keyword>
<feature type="transmembrane region" description="Helical" evidence="1">
    <location>
        <begin position="21"/>
        <end position="42"/>
    </location>
</feature>
<accession>A0ABW6LDA0</accession>
<dbReference type="EMBL" id="JBIAFP010000006">
    <property type="protein sequence ID" value="MFE9225552.1"/>
    <property type="molecule type" value="Genomic_DNA"/>
</dbReference>
<comment type="caution">
    <text evidence="2">The sequence shown here is derived from an EMBL/GenBank/DDBJ whole genome shotgun (WGS) entry which is preliminary data.</text>
</comment>
<keyword evidence="1" id="KW-1133">Transmembrane helix</keyword>
<dbReference type="Proteomes" id="UP001601288">
    <property type="component" value="Unassembled WGS sequence"/>
</dbReference>
<keyword evidence="3" id="KW-1185">Reference proteome</keyword>
<name>A0ABW6LDA0_9ACTN</name>
<keyword evidence="1" id="KW-0812">Transmembrane</keyword>
<dbReference type="RefSeq" id="WP_358282302.1">
    <property type="nucleotide sequence ID" value="NZ_JBEYGJ010000013.1"/>
</dbReference>